<dbReference type="OrthoDB" id="9890280at2759"/>
<protein>
    <submittedName>
        <fullName evidence="2">Uncharacterized protein</fullName>
    </submittedName>
</protein>
<dbReference type="AlphaFoldDB" id="A0A2G9SLR5"/>
<evidence type="ECO:0000313" key="2">
    <source>
        <dbReference type="EMBL" id="PIO41149.1"/>
    </source>
</evidence>
<evidence type="ECO:0000256" key="1">
    <source>
        <dbReference type="SAM" id="MobiDB-lite"/>
    </source>
</evidence>
<sequence length="73" mass="7842">MDNCTSLGGIKKKENQDSIRTTEICPDHCNWAFAVPWLLGALQLSLVFASELPSPSWGGQQEEPVSAVGDPGI</sequence>
<gene>
    <name evidence="2" type="ORF">AB205_0020000</name>
</gene>
<organism evidence="2">
    <name type="scientific">Aquarana catesbeiana</name>
    <name type="common">American bullfrog</name>
    <name type="synonym">Rana catesbeiana</name>
    <dbReference type="NCBI Taxonomy" id="8400"/>
    <lineage>
        <taxon>Eukaryota</taxon>
        <taxon>Metazoa</taxon>
        <taxon>Chordata</taxon>
        <taxon>Craniata</taxon>
        <taxon>Vertebrata</taxon>
        <taxon>Euteleostomi</taxon>
        <taxon>Amphibia</taxon>
        <taxon>Batrachia</taxon>
        <taxon>Anura</taxon>
        <taxon>Neobatrachia</taxon>
        <taxon>Ranoidea</taxon>
        <taxon>Ranidae</taxon>
        <taxon>Aquarana</taxon>
    </lineage>
</organism>
<feature type="region of interest" description="Disordered" evidence="1">
    <location>
        <begin position="53"/>
        <end position="73"/>
    </location>
</feature>
<proteinExistence type="predicted"/>
<name>A0A2G9SLR5_AQUCT</name>
<accession>A0A2G9SLR5</accession>
<dbReference type="EMBL" id="KV923809">
    <property type="protein sequence ID" value="PIO41149.1"/>
    <property type="molecule type" value="Genomic_DNA"/>
</dbReference>
<reference evidence="2" key="1">
    <citation type="submission" date="2017-08" db="EMBL/GenBank/DDBJ databases">
        <title>Assembly of the North American Bullfrog Genome.</title>
        <authorList>
            <person name="Warren R.L."/>
            <person name="Vandervalk B.P."/>
            <person name="Kucuk E."/>
            <person name="Birol I."/>
            <person name="Helbing C."/>
            <person name="Pandoh P."/>
            <person name="Behsaz B."/>
            <person name="Mohamadi H."/>
            <person name="Chu J."/>
            <person name="Jackman S."/>
            <person name="Hammond S.A."/>
            <person name="Veldhoen N."/>
            <person name="Kirk H."/>
            <person name="Zhao Y."/>
            <person name="Coope R."/>
            <person name="Pleasance S."/>
            <person name="Moore R."/>
            <person name="Holt R."/>
        </authorList>
    </citation>
    <scope>NUCLEOTIDE SEQUENCE</scope>
    <source>
        <strain evidence="2">Bruno</strain>
        <tissue evidence="2">Liver</tissue>
    </source>
</reference>